<dbReference type="GO" id="GO:0005524">
    <property type="term" value="F:ATP binding"/>
    <property type="evidence" value="ECO:0007669"/>
    <property type="project" value="UniProtKB-KW"/>
</dbReference>
<dbReference type="InterPro" id="IPR032675">
    <property type="entry name" value="LRR_dom_sf"/>
</dbReference>
<evidence type="ECO:0000256" key="2">
    <source>
        <dbReference type="ARBA" id="ARBA00022840"/>
    </source>
</evidence>
<dbReference type="InterPro" id="IPR041075">
    <property type="entry name" value="NOD1/2_WH"/>
</dbReference>
<feature type="transmembrane region" description="Helical" evidence="4">
    <location>
        <begin position="43"/>
        <end position="63"/>
    </location>
</feature>
<feature type="compositionally biased region" description="Acidic residues" evidence="3">
    <location>
        <begin position="265"/>
        <end position="274"/>
    </location>
</feature>
<dbReference type="FunCoup" id="G5C470">
    <property type="interactions" value="12"/>
</dbReference>
<dbReference type="PANTHER" id="PTHR45690">
    <property type="entry name" value="NACHT, LRR AND PYD DOMAINS-CONTAINING PROTEIN 12"/>
    <property type="match status" value="1"/>
</dbReference>
<dbReference type="GO" id="GO:0002526">
    <property type="term" value="P:acute inflammatory response"/>
    <property type="evidence" value="ECO:0007669"/>
    <property type="project" value="TreeGrafter"/>
</dbReference>
<evidence type="ECO:0000256" key="4">
    <source>
        <dbReference type="SAM" id="Phobius"/>
    </source>
</evidence>
<dbReference type="GO" id="GO:0009617">
    <property type="term" value="P:response to bacterium"/>
    <property type="evidence" value="ECO:0007669"/>
    <property type="project" value="TreeGrafter"/>
</dbReference>
<dbReference type="STRING" id="10181.G5C470"/>
<dbReference type="GO" id="GO:0050727">
    <property type="term" value="P:regulation of inflammatory response"/>
    <property type="evidence" value="ECO:0007669"/>
    <property type="project" value="TreeGrafter"/>
</dbReference>
<keyword evidence="4" id="KW-1133">Transmembrane helix</keyword>
<proteinExistence type="predicted"/>
<feature type="domain" description="NOD1/2 winged helix" evidence="6">
    <location>
        <begin position="108"/>
        <end position="160"/>
    </location>
</feature>
<dbReference type="AlphaFoldDB" id="G5C470"/>
<sequence>EEPTARARSLEPRAAAARELLLAALQYLSQDQVKRFLLKLRDAPTLFALCFVPAVCWIVCTVLRRQLELGQDLSRTSKTTTSVYLVFLASALSSVGAEGPGVRAKLPKLRRLAREGVLGHKAQFSEGDLERLELRGSVVQHFLIKKELPSVLETEVIYQFINQSFQEFFAALSYLLEDVGAPGVSTGGLETLLCLGSEGRSHLMLTTRFFFGLLNMERVQDVECHFGCVVPAHVKQDALRWVQGQSHLRVASEGTDGTKGLKDTEEPEEKEEEEEPNFPLELLYCLYETQDEAFMYQALSSLPELMLERVCFHRMDLDVLSYCMRCCPAGQVLWLVSCSLMAGQEKKRKRSLVKRLKGMSRCKLPDRIYRDLSMALRAAPALTELGLLHCRLREAGLRVLNEGLAWPQCRVQTLRVLLLKPLEAFQCLVALPWQSPTLTTPDLSGCYLPDPMVTYLCAARQHPGCSLQTLSLAPVELSEPSVQELRAMKIPKPRLASIRLGPPEGVVSAL</sequence>
<evidence type="ECO:0000313" key="7">
    <source>
        <dbReference type="EMBL" id="EHB16331.1"/>
    </source>
</evidence>
<gene>
    <name evidence="7" type="ORF">GW7_07591</name>
</gene>
<accession>G5C470</accession>
<dbReference type="PANTHER" id="PTHR45690:SF1">
    <property type="entry name" value="NACHT, LRR AND PYD DOMAINS-CONTAINING PROTEIN 6"/>
    <property type="match status" value="1"/>
</dbReference>
<dbReference type="EMBL" id="JH173280">
    <property type="protein sequence ID" value="EHB16331.1"/>
    <property type="molecule type" value="Genomic_DNA"/>
</dbReference>
<feature type="domain" description="NACHT LRR and PYD" evidence="5">
    <location>
        <begin position="164"/>
        <end position="295"/>
    </location>
</feature>
<evidence type="ECO:0000259" key="5">
    <source>
        <dbReference type="Pfam" id="PF17776"/>
    </source>
</evidence>
<feature type="non-terminal residue" evidence="7">
    <location>
        <position position="1"/>
    </location>
</feature>
<dbReference type="Pfam" id="PF17776">
    <property type="entry name" value="NLRC4_HD2"/>
    <property type="match status" value="1"/>
</dbReference>
<reference evidence="7 8" key="1">
    <citation type="journal article" date="2011" name="Nature">
        <title>Genome sequencing reveals insights into physiology and longevity of the naked mole rat.</title>
        <authorList>
            <person name="Kim E.B."/>
            <person name="Fang X."/>
            <person name="Fushan A.A."/>
            <person name="Huang Z."/>
            <person name="Lobanov A.V."/>
            <person name="Han L."/>
            <person name="Marino S.M."/>
            <person name="Sun X."/>
            <person name="Turanov A.A."/>
            <person name="Yang P."/>
            <person name="Yim S.H."/>
            <person name="Zhao X."/>
            <person name="Kasaikina M.V."/>
            <person name="Stoletzki N."/>
            <person name="Peng C."/>
            <person name="Polak P."/>
            <person name="Xiong Z."/>
            <person name="Kiezun A."/>
            <person name="Zhu Y."/>
            <person name="Chen Y."/>
            <person name="Kryukov G.V."/>
            <person name="Zhang Q."/>
            <person name="Peshkin L."/>
            <person name="Yang L."/>
            <person name="Bronson R.T."/>
            <person name="Buffenstein R."/>
            <person name="Wang B."/>
            <person name="Han C."/>
            <person name="Li Q."/>
            <person name="Chen L."/>
            <person name="Zhao W."/>
            <person name="Sunyaev S.R."/>
            <person name="Park T.J."/>
            <person name="Zhang G."/>
            <person name="Wang J."/>
            <person name="Gladyshev V.N."/>
        </authorList>
    </citation>
    <scope>NUCLEOTIDE SEQUENCE [LARGE SCALE GENOMIC DNA]</scope>
</reference>
<feature type="transmembrane region" description="Helical" evidence="4">
    <location>
        <begin position="83"/>
        <end position="102"/>
    </location>
</feature>
<dbReference type="GO" id="GO:0061702">
    <property type="term" value="C:canonical inflammasome complex"/>
    <property type="evidence" value="ECO:0007669"/>
    <property type="project" value="TreeGrafter"/>
</dbReference>
<dbReference type="GO" id="GO:0005000">
    <property type="term" value="F:vasopressin receptor activity"/>
    <property type="evidence" value="ECO:0007669"/>
    <property type="project" value="TreeGrafter"/>
</dbReference>
<dbReference type="Pfam" id="PF17779">
    <property type="entry name" value="WHD_NOD2"/>
    <property type="match status" value="1"/>
</dbReference>
<organism evidence="7 8">
    <name type="scientific">Heterocephalus glaber</name>
    <name type="common">Naked mole rat</name>
    <dbReference type="NCBI Taxonomy" id="10181"/>
    <lineage>
        <taxon>Eukaryota</taxon>
        <taxon>Metazoa</taxon>
        <taxon>Chordata</taxon>
        <taxon>Craniata</taxon>
        <taxon>Vertebrata</taxon>
        <taxon>Euteleostomi</taxon>
        <taxon>Mammalia</taxon>
        <taxon>Eutheria</taxon>
        <taxon>Euarchontoglires</taxon>
        <taxon>Glires</taxon>
        <taxon>Rodentia</taxon>
        <taxon>Hystricomorpha</taxon>
        <taxon>Bathyergidae</taxon>
        <taxon>Heterocephalus</taxon>
    </lineage>
</organism>
<evidence type="ECO:0000313" key="8">
    <source>
        <dbReference type="Proteomes" id="UP000006813"/>
    </source>
</evidence>
<keyword evidence="4" id="KW-0812">Transmembrane</keyword>
<protein>
    <submittedName>
        <fullName evidence="7">NACHT, LRR and PYD domains-containing protein 6</fullName>
    </submittedName>
</protein>
<feature type="region of interest" description="Disordered" evidence="3">
    <location>
        <begin position="252"/>
        <end position="274"/>
    </location>
</feature>
<dbReference type="InParanoid" id="G5C470"/>
<name>G5C470_HETGA</name>
<dbReference type="InterPro" id="IPR050637">
    <property type="entry name" value="NLRP_innate_immun_reg"/>
</dbReference>
<dbReference type="SUPFAM" id="SSF52047">
    <property type="entry name" value="RNI-like"/>
    <property type="match status" value="1"/>
</dbReference>
<evidence type="ECO:0000259" key="6">
    <source>
        <dbReference type="Pfam" id="PF17779"/>
    </source>
</evidence>
<dbReference type="GO" id="GO:0042277">
    <property type="term" value="F:peptide binding"/>
    <property type="evidence" value="ECO:0007669"/>
    <property type="project" value="TreeGrafter"/>
</dbReference>
<dbReference type="InterPro" id="IPR041267">
    <property type="entry name" value="NLRP_HD2"/>
</dbReference>
<dbReference type="Gene3D" id="3.80.10.10">
    <property type="entry name" value="Ribonuclease Inhibitor"/>
    <property type="match status" value="1"/>
</dbReference>
<keyword evidence="4" id="KW-0472">Membrane</keyword>
<keyword evidence="1" id="KW-0547">Nucleotide-binding</keyword>
<dbReference type="Proteomes" id="UP000006813">
    <property type="component" value="Unassembled WGS sequence"/>
</dbReference>
<evidence type="ECO:0000256" key="3">
    <source>
        <dbReference type="SAM" id="MobiDB-lite"/>
    </source>
</evidence>
<keyword evidence="2" id="KW-0067">ATP-binding</keyword>
<dbReference type="eggNOG" id="ENOG502SANB">
    <property type="taxonomic scope" value="Eukaryota"/>
</dbReference>
<evidence type="ECO:0000256" key="1">
    <source>
        <dbReference type="ARBA" id="ARBA00022741"/>
    </source>
</evidence>